<dbReference type="PANTHER" id="PTHR47942">
    <property type="entry name" value="TETRATRICOPEPTIDE REPEAT (TPR)-LIKE SUPERFAMILY PROTEIN-RELATED"/>
    <property type="match status" value="1"/>
</dbReference>
<dbReference type="InterPro" id="IPR051222">
    <property type="entry name" value="PPR/CCM1_RNA-binding"/>
</dbReference>
<dbReference type="Gene3D" id="1.25.40.10">
    <property type="entry name" value="Tetratricopeptide repeat domain"/>
    <property type="match status" value="1"/>
</dbReference>
<dbReference type="Proteomes" id="UP001161017">
    <property type="component" value="Unassembled WGS sequence"/>
</dbReference>
<comment type="caution">
    <text evidence="3">The sequence shown here is derived from an EMBL/GenBank/DDBJ whole genome shotgun (WGS) entry which is preliminary data.</text>
</comment>
<feature type="region of interest" description="Disordered" evidence="2">
    <location>
        <begin position="624"/>
        <end position="652"/>
    </location>
</feature>
<name>A0AA43TRV2_9LECA</name>
<gene>
    <name evidence="3" type="ORF">OHK93_004177</name>
</gene>
<dbReference type="AlphaFoldDB" id="A0AA43TRV2"/>
<dbReference type="Pfam" id="PF13041">
    <property type="entry name" value="PPR_2"/>
    <property type="match status" value="1"/>
</dbReference>
<keyword evidence="4" id="KW-1185">Reference proteome</keyword>
<dbReference type="PANTHER" id="PTHR47942:SF105">
    <property type="entry name" value="ATPASE EXPRESSION PROTEIN 3"/>
    <property type="match status" value="1"/>
</dbReference>
<sequence length="652" mass="73252">MEGVWGSADGDLEDAPSRRPPVPERLYSESNLKRELVWLSDPLRLAQEVVKLLKLDSDQGYAKAEGLVRLASKQMACTVSWNHLIDYDMSKGSVKHALKHYQEMKKRAQTPDAYTFMTLFRGFSWNTRYPKTLEQTLSIYHSMFADTSPVKPSIAHTNAVLKVCAFTGDIDAMFGVAARLPTKGKGAPDTLTFTVIVNAIRNKAREDTKGQAVTASLVERQRAAVLQGRRIWGEIRDRWETGDLHMDEELVCAVGRLLLTGNTNQDSDDVLSLVKMTMGVPRQIPRLGDPARKNYVEQQKAIETSKAENPDDSLETLLPPEEEAAAEEEETTHTPESRLAQQDVDSLNPFAPLSKFLPEQYRIRPGENTLSLVLEACTSLRLYRPAQDYWGLLTSPDNYNITPDQANYHAYLRLLRFQRASKHSLEIVEAMARGTLVAPPAKPPPRRRSSAASPPTTPPVQAKTFRIALSACVRDKINPNALGYAQRLVKLMTDTLEDPDPACLISLLTVALGRSPRDWRVLMSVVRGLEPHLRSIRSMIAYKKFAPELKTRREERVGEEAVVVELMRVMVSALDQAMGLGKEMMGAREKGECMEQKNRIMALITRRMSTQKGLHRKVKERGILRDEVPTGKDDLPEGTAYRPRYPRNVVNT</sequence>
<feature type="region of interest" description="Disordered" evidence="2">
    <location>
        <begin position="437"/>
        <end position="460"/>
    </location>
</feature>
<protein>
    <recommendedName>
        <fullName evidence="5">Pentatricopeptide repeat protein</fullName>
    </recommendedName>
</protein>
<feature type="compositionally biased region" description="Basic and acidic residues" evidence="2">
    <location>
        <begin position="624"/>
        <end position="635"/>
    </location>
</feature>
<evidence type="ECO:0008006" key="5">
    <source>
        <dbReference type="Google" id="ProtNLM"/>
    </source>
</evidence>
<organism evidence="3 4">
    <name type="scientific">Ramalina farinacea</name>
    <dbReference type="NCBI Taxonomy" id="258253"/>
    <lineage>
        <taxon>Eukaryota</taxon>
        <taxon>Fungi</taxon>
        <taxon>Dikarya</taxon>
        <taxon>Ascomycota</taxon>
        <taxon>Pezizomycotina</taxon>
        <taxon>Lecanoromycetes</taxon>
        <taxon>OSLEUM clade</taxon>
        <taxon>Lecanoromycetidae</taxon>
        <taxon>Lecanorales</taxon>
        <taxon>Lecanorineae</taxon>
        <taxon>Ramalinaceae</taxon>
        <taxon>Ramalina</taxon>
    </lineage>
</organism>
<feature type="region of interest" description="Disordered" evidence="2">
    <location>
        <begin position="1"/>
        <end position="24"/>
    </location>
</feature>
<evidence type="ECO:0000313" key="3">
    <source>
        <dbReference type="EMBL" id="MDI1485988.1"/>
    </source>
</evidence>
<evidence type="ECO:0000256" key="2">
    <source>
        <dbReference type="SAM" id="MobiDB-lite"/>
    </source>
</evidence>
<reference evidence="3" key="1">
    <citation type="journal article" date="2023" name="Genome Biol. Evol.">
        <title>First Whole Genome Sequence and Flow Cytometry Genome Size Data for the Lichen-Forming Fungus Ramalina farinacea (Ascomycota).</title>
        <authorList>
            <person name="Llewellyn T."/>
            <person name="Mian S."/>
            <person name="Hill R."/>
            <person name="Leitch I.J."/>
            <person name="Gaya E."/>
        </authorList>
    </citation>
    <scope>NUCLEOTIDE SEQUENCE</scope>
    <source>
        <strain evidence="3">LIQ254RAFAR</strain>
    </source>
</reference>
<proteinExistence type="predicted"/>
<evidence type="ECO:0000313" key="4">
    <source>
        <dbReference type="Proteomes" id="UP001161017"/>
    </source>
</evidence>
<keyword evidence="1" id="KW-0677">Repeat</keyword>
<accession>A0AA43TRV2</accession>
<dbReference type="InterPro" id="IPR002885">
    <property type="entry name" value="PPR_rpt"/>
</dbReference>
<dbReference type="InterPro" id="IPR011990">
    <property type="entry name" value="TPR-like_helical_dom_sf"/>
</dbReference>
<dbReference type="EMBL" id="JAPUFD010000002">
    <property type="protein sequence ID" value="MDI1485988.1"/>
    <property type="molecule type" value="Genomic_DNA"/>
</dbReference>
<evidence type="ECO:0000256" key="1">
    <source>
        <dbReference type="ARBA" id="ARBA00022737"/>
    </source>
</evidence>